<proteinExistence type="predicted"/>
<comment type="caution">
    <text evidence="1">The sequence shown here is derived from an EMBL/GenBank/DDBJ whole genome shotgun (WGS) entry which is preliminary data.</text>
</comment>
<name>A0A562NBR7_9HYPH</name>
<keyword evidence="2" id="KW-1185">Reference proteome</keyword>
<evidence type="ECO:0000313" key="1">
    <source>
        <dbReference type="EMBL" id="TWI29508.1"/>
    </source>
</evidence>
<dbReference type="AlphaFoldDB" id="A0A562NBR7"/>
<dbReference type="RefSeq" id="WP_145721037.1">
    <property type="nucleotide sequence ID" value="NZ_BSPF01000004.1"/>
</dbReference>
<accession>A0A562NBR7</accession>
<dbReference type="EMBL" id="VLKT01000036">
    <property type="protein sequence ID" value="TWI29508.1"/>
    <property type="molecule type" value="Genomic_DNA"/>
</dbReference>
<dbReference type="OrthoDB" id="8421379at2"/>
<gene>
    <name evidence="1" type="ORF">IQ26_05090</name>
</gene>
<dbReference type="Proteomes" id="UP000317122">
    <property type="component" value="Unassembled WGS sequence"/>
</dbReference>
<evidence type="ECO:0000313" key="2">
    <source>
        <dbReference type="Proteomes" id="UP000317122"/>
    </source>
</evidence>
<protein>
    <submittedName>
        <fullName evidence="1">Uncharacterized protein</fullName>
    </submittedName>
</protein>
<sequence length="197" mass="21247">MLGHLVTRTLAAFLLSITAGMITGKVRAENAELEKCTCDAQRENEPNNGAWVKNATACWSTEDRGRQWCDITVQSLEGGTAHGAVVGTLFNYQGDIPALVGVFQEQFRQYAASYEAGGHTVPVDMNRALETVPALLKENESRIGECVSAFRDAASGKGGFQTEGGGFRCSVSESSGWLRIEFLAGDFWIAYMLAPNG</sequence>
<organism evidence="1 2">
    <name type="scientific">Mesorhizobium tianshanense</name>
    <dbReference type="NCBI Taxonomy" id="39844"/>
    <lineage>
        <taxon>Bacteria</taxon>
        <taxon>Pseudomonadati</taxon>
        <taxon>Pseudomonadota</taxon>
        <taxon>Alphaproteobacteria</taxon>
        <taxon>Hyphomicrobiales</taxon>
        <taxon>Phyllobacteriaceae</taxon>
        <taxon>Mesorhizobium</taxon>
    </lineage>
</organism>
<reference evidence="1 2" key="1">
    <citation type="journal article" date="2015" name="Stand. Genomic Sci.">
        <title>Genomic Encyclopedia of Bacterial and Archaeal Type Strains, Phase III: the genomes of soil and plant-associated and newly described type strains.</title>
        <authorList>
            <person name="Whitman W.B."/>
            <person name="Woyke T."/>
            <person name="Klenk H.P."/>
            <person name="Zhou Y."/>
            <person name="Lilburn T.G."/>
            <person name="Beck B.J."/>
            <person name="De Vos P."/>
            <person name="Vandamme P."/>
            <person name="Eisen J.A."/>
            <person name="Garrity G."/>
            <person name="Hugenholtz P."/>
            <person name="Kyrpides N.C."/>
        </authorList>
    </citation>
    <scope>NUCLEOTIDE SEQUENCE [LARGE SCALE GENOMIC DNA]</scope>
    <source>
        <strain evidence="1 2">CGMCC 1.2546</strain>
    </source>
</reference>